<evidence type="ECO:0000256" key="3">
    <source>
        <dbReference type="ARBA" id="ARBA00022842"/>
    </source>
</evidence>
<dbReference type="Pfam" id="PF12804">
    <property type="entry name" value="NTP_transf_3"/>
    <property type="match status" value="1"/>
</dbReference>
<dbReference type="Proteomes" id="UP000254465">
    <property type="component" value="Unassembled WGS sequence"/>
</dbReference>
<sequence>MLKKNSCMNAIILAAGLGSRFKEMTKLKHKSLFEINGVPNIERTIKYLQEAEIKDIYIVVGYLKEQFYYLKEKYGCHLIHNNKYKEYNNVYSFYLASEYFSNSYVIDADVVLFRNIFLESLTNSTYFTILRNKSDDLEWNPILDKAVVKDIIVSNKHIPSLLGISFWKESDAKVILSTLKEYINENIFIDPRLYWDNIPMKLLDKLNVSVKEISIYDGYEIDKLEDFNFLLNNILRV</sequence>
<evidence type="ECO:0000256" key="1">
    <source>
        <dbReference type="ARBA" id="ARBA00022679"/>
    </source>
</evidence>
<evidence type="ECO:0000256" key="2">
    <source>
        <dbReference type="ARBA" id="ARBA00022695"/>
    </source>
</evidence>
<keyword evidence="2 5" id="KW-0548">Nucleotidyltransferase</keyword>
<dbReference type="GO" id="GO:0047343">
    <property type="term" value="F:glucose-1-phosphate cytidylyltransferase activity"/>
    <property type="evidence" value="ECO:0007669"/>
    <property type="project" value="UniProtKB-EC"/>
</dbReference>
<dbReference type="CDD" id="cd02523">
    <property type="entry name" value="PC_cytidylyltransferase"/>
    <property type="match status" value="1"/>
</dbReference>
<dbReference type="EC" id="2.7.7.33" evidence="5"/>
<dbReference type="EMBL" id="UGHK01000001">
    <property type="protein sequence ID" value="STO70577.1"/>
    <property type="molecule type" value="Genomic_DNA"/>
</dbReference>
<proteinExistence type="predicted"/>
<gene>
    <name evidence="5" type="primary">licC</name>
    <name evidence="5" type="ORF">NCTC11296_00483</name>
</gene>
<name>A0A377I5J1_AVIPA</name>
<dbReference type="SUPFAM" id="SSF53448">
    <property type="entry name" value="Nucleotide-diphospho-sugar transferases"/>
    <property type="match status" value="1"/>
</dbReference>
<evidence type="ECO:0000313" key="5">
    <source>
        <dbReference type="EMBL" id="STO70577.1"/>
    </source>
</evidence>
<protein>
    <submittedName>
        <fullName evidence="5">LicC protein</fullName>
        <ecNumber evidence="5">2.7.7.33</ecNumber>
    </submittedName>
</protein>
<dbReference type="PIRSF" id="PIRSF037382">
    <property type="entry name" value="CCT_LicC"/>
    <property type="match status" value="1"/>
</dbReference>
<keyword evidence="1 5" id="KW-0808">Transferase</keyword>
<reference evidence="5 6" key="1">
    <citation type="submission" date="2018-06" db="EMBL/GenBank/DDBJ databases">
        <authorList>
            <consortium name="Pathogen Informatics"/>
            <person name="Doyle S."/>
        </authorList>
    </citation>
    <scope>NUCLEOTIDE SEQUENCE [LARGE SCALE GENOMIC DNA]</scope>
    <source>
        <strain evidence="5 6">NCTC11296</strain>
    </source>
</reference>
<dbReference type="InterPro" id="IPR017189">
    <property type="entry name" value="CTP-phospocholine_CTT"/>
</dbReference>
<dbReference type="InterPro" id="IPR029044">
    <property type="entry name" value="Nucleotide-diphossugar_trans"/>
</dbReference>
<dbReference type="AlphaFoldDB" id="A0A377I5J1"/>
<keyword evidence="3" id="KW-0460">Magnesium</keyword>
<dbReference type="InterPro" id="IPR025877">
    <property type="entry name" value="MobA-like_NTP_Trfase"/>
</dbReference>
<evidence type="ECO:0000259" key="4">
    <source>
        <dbReference type="Pfam" id="PF12804"/>
    </source>
</evidence>
<feature type="domain" description="MobA-like NTP transferase" evidence="4">
    <location>
        <begin position="10"/>
        <end position="124"/>
    </location>
</feature>
<accession>A0A377I5J1</accession>
<evidence type="ECO:0000313" key="6">
    <source>
        <dbReference type="Proteomes" id="UP000254465"/>
    </source>
</evidence>
<dbReference type="PANTHER" id="PTHR43584">
    <property type="entry name" value="NUCLEOTIDYL TRANSFERASE"/>
    <property type="match status" value="1"/>
</dbReference>
<dbReference type="Gene3D" id="3.90.550.10">
    <property type="entry name" value="Spore Coat Polysaccharide Biosynthesis Protein SpsA, Chain A"/>
    <property type="match status" value="1"/>
</dbReference>
<dbReference type="InterPro" id="IPR050065">
    <property type="entry name" value="GlmU-like"/>
</dbReference>
<organism evidence="5 6">
    <name type="scientific">Avibacterium paragallinarum</name>
    <name type="common">Haemophilus gallinarum</name>
    <dbReference type="NCBI Taxonomy" id="728"/>
    <lineage>
        <taxon>Bacteria</taxon>
        <taxon>Pseudomonadati</taxon>
        <taxon>Pseudomonadota</taxon>
        <taxon>Gammaproteobacteria</taxon>
        <taxon>Pasteurellales</taxon>
        <taxon>Pasteurellaceae</taxon>
        <taxon>Avibacterium</taxon>
    </lineage>
</organism>
<dbReference type="PANTHER" id="PTHR43584:SF5">
    <property type="entry name" value="PROTEIN LICC"/>
    <property type="match status" value="1"/>
</dbReference>